<name>A0A6A5W258_9PLEO</name>
<dbReference type="AlphaFoldDB" id="A0A6A5W258"/>
<protein>
    <submittedName>
        <fullName evidence="1">Uncharacterized protein</fullName>
    </submittedName>
</protein>
<proteinExistence type="predicted"/>
<evidence type="ECO:0000313" key="1">
    <source>
        <dbReference type="EMBL" id="KAF1979517.1"/>
    </source>
</evidence>
<dbReference type="EMBL" id="ML976657">
    <property type="protein sequence ID" value="KAF1979517.1"/>
    <property type="molecule type" value="Genomic_DNA"/>
</dbReference>
<dbReference type="Proteomes" id="UP000800036">
    <property type="component" value="Unassembled WGS sequence"/>
</dbReference>
<sequence>MPRLGGEGNMGFLGTCVTLSTGSYARGPCVWHPISRSIDDIPPRPLGISSNLRIDLRSALVKLEQLDFNRLANRPQIWPTYSLSHCIRNLALPILLSVGYGPRQLLDVVTLVSDDQVYIL</sequence>
<organism evidence="1 2">
    <name type="scientific">Bimuria novae-zelandiae CBS 107.79</name>
    <dbReference type="NCBI Taxonomy" id="1447943"/>
    <lineage>
        <taxon>Eukaryota</taxon>
        <taxon>Fungi</taxon>
        <taxon>Dikarya</taxon>
        <taxon>Ascomycota</taxon>
        <taxon>Pezizomycotina</taxon>
        <taxon>Dothideomycetes</taxon>
        <taxon>Pleosporomycetidae</taxon>
        <taxon>Pleosporales</taxon>
        <taxon>Massarineae</taxon>
        <taxon>Didymosphaeriaceae</taxon>
        <taxon>Bimuria</taxon>
    </lineage>
</organism>
<gene>
    <name evidence="1" type="ORF">BU23DRAFT_562933</name>
</gene>
<reference evidence="1" key="1">
    <citation type="journal article" date="2020" name="Stud. Mycol.">
        <title>101 Dothideomycetes genomes: a test case for predicting lifestyles and emergence of pathogens.</title>
        <authorList>
            <person name="Haridas S."/>
            <person name="Albert R."/>
            <person name="Binder M."/>
            <person name="Bloem J."/>
            <person name="Labutti K."/>
            <person name="Salamov A."/>
            <person name="Andreopoulos B."/>
            <person name="Baker S."/>
            <person name="Barry K."/>
            <person name="Bills G."/>
            <person name="Bluhm B."/>
            <person name="Cannon C."/>
            <person name="Castanera R."/>
            <person name="Culley D."/>
            <person name="Daum C."/>
            <person name="Ezra D."/>
            <person name="Gonzalez J."/>
            <person name="Henrissat B."/>
            <person name="Kuo A."/>
            <person name="Liang C."/>
            <person name="Lipzen A."/>
            <person name="Lutzoni F."/>
            <person name="Magnuson J."/>
            <person name="Mondo S."/>
            <person name="Nolan M."/>
            <person name="Ohm R."/>
            <person name="Pangilinan J."/>
            <person name="Park H.-J."/>
            <person name="Ramirez L."/>
            <person name="Alfaro M."/>
            <person name="Sun H."/>
            <person name="Tritt A."/>
            <person name="Yoshinaga Y."/>
            <person name="Zwiers L.-H."/>
            <person name="Turgeon B."/>
            <person name="Goodwin S."/>
            <person name="Spatafora J."/>
            <person name="Crous P."/>
            <person name="Grigoriev I."/>
        </authorList>
    </citation>
    <scope>NUCLEOTIDE SEQUENCE</scope>
    <source>
        <strain evidence="1">CBS 107.79</strain>
    </source>
</reference>
<evidence type="ECO:0000313" key="2">
    <source>
        <dbReference type="Proteomes" id="UP000800036"/>
    </source>
</evidence>
<keyword evidence="2" id="KW-1185">Reference proteome</keyword>
<accession>A0A6A5W258</accession>